<dbReference type="Proteomes" id="UP001596058">
    <property type="component" value="Unassembled WGS sequence"/>
</dbReference>
<dbReference type="PANTHER" id="PTHR36566:SF1">
    <property type="entry name" value="PYRIDINIUM-3,5-BISTHIOCARBOXYLIC ACID MONONUCLEOTIDE NICKEL INSERTION PROTEIN"/>
    <property type="match status" value="1"/>
</dbReference>
<dbReference type="GO" id="GO:0016829">
    <property type="term" value="F:lyase activity"/>
    <property type="evidence" value="ECO:0007669"/>
    <property type="project" value="UniProtKB-KW"/>
</dbReference>
<dbReference type="Gene3D" id="3.30.70.1380">
    <property type="entry name" value="Transcriptional regulatory protein pf0864 domain like"/>
    <property type="match status" value="1"/>
</dbReference>
<evidence type="ECO:0000256" key="1">
    <source>
        <dbReference type="ARBA" id="ARBA00022596"/>
    </source>
</evidence>
<accession>A0ABW1CYV2</accession>
<dbReference type="InterPro" id="IPR002822">
    <property type="entry name" value="Ni_insertion"/>
</dbReference>
<feature type="region of interest" description="Disordered" evidence="2">
    <location>
        <begin position="379"/>
        <end position="508"/>
    </location>
</feature>
<name>A0ABW1CYV2_9ACTN</name>
<dbReference type="RefSeq" id="WP_379519055.1">
    <property type="nucleotide sequence ID" value="NZ_JBHSPA010000047.1"/>
</dbReference>
<reference evidence="4" key="1">
    <citation type="journal article" date="2019" name="Int. J. Syst. Evol. Microbiol.">
        <title>The Global Catalogue of Microorganisms (GCM) 10K type strain sequencing project: providing services to taxonomists for standard genome sequencing and annotation.</title>
        <authorList>
            <consortium name="The Broad Institute Genomics Platform"/>
            <consortium name="The Broad Institute Genome Sequencing Center for Infectious Disease"/>
            <person name="Wu L."/>
            <person name="Ma J."/>
        </authorList>
    </citation>
    <scope>NUCLEOTIDE SEQUENCE [LARGE SCALE GENOMIC DNA]</scope>
    <source>
        <strain evidence="4">CCUG 53903</strain>
    </source>
</reference>
<organism evidence="3 4">
    <name type="scientific">Nonomuraea insulae</name>
    <dbReference type="NCBI Taxonomy" id="1616787"/>
    <lineage>
        <taxon>Bacteria</taxon>
        <taxon>Bacillati</taxon>
        <taxon>Actinomycetota</taxon>
        <taxon>Actinomycetes</taxon>
        <taxon>Streptosporangiales</taxon>
        <taxon>Streptosporangiaceae</taxon>
        <taxon>Nonomuraea</taxon>
    </lineage>
</organism>
<evidence type="ECO:0000313" key="3">
    <source>
        <dbReference type="EMBL" id="MFC5829563.1"/>
    </source>
</evidence>
<dbReference type="EMBL" id="JBHSPA010000047">
    <property type="protein sequence ID" value="MFC5829563.1"/>
    <property type="molecule type" value="Genomic_DNA"/>
</dbReference>
<dbReference type="NCBIfam" id="TIGR00299">
    <property type="entry name" value="nickel pincer cofactor biosynthesis protein LarC"/>
    <property type="match status" value="1"/>
</dbReference>
<evidence type="ECO:0000256" key="2">
    <source>
        <dbReference type="SAM" id="MobiDB-lite"/>
    </source>
</evidence>
<dbReference type="PANTHER" id="PTHR36566">
    <property type="entry name" value="NICKEL INSERTION PROTEIN-RELATED"/>
    <property type="match status" value="1"/>
</dbReference>
<sequence length="508" mass="50760">MILWLNPSAGISGDMLLGALLDLGAPIAAIEASIASTGITGWSITPRRVSKNGIAATYADVVTDDGAPERHASELLAMVRAATPAPVARLAAAAVSRIAAVEARIHDSTPERVHLHEIGGLDTVVDVVGVAAGLHALGITAVYSGSVALGGGSARSAHGVLPSPAPATMRLLAGALVHGVAVRSETTTPTGAALLAAMLTDYGPLPPVTITRTGHGAGSKDFPGHPNVLQASLCAGDSGVRRRDTVMLETNLDDVTGEQLGVVIAGAMARGAFDAWVQQTVGKKGRPAHVVHLLCSAGLAEELEEFLFAETGTLGVRRAVVERRELPRWTGTVDVDGQPVSVKYSPYGHKAEHDDLLRAAAALGRPVRAVAAQAATLAAAARRTPTPPPPAEITGAMWQGSSEHTPGDGRLGDGGLGDGDSGDGDPRDGDPRNSGPGNGDPGNGDPGNGDPGNGDPGNGDPGNSGPGNSGPGNSGPGDGDPGDGGPGDDDQGNGGAANGASGQRKDQA</sequence>
<gene>
    <name evidence="3" type="primary">larC</name>
    <name evidence="3" type="ORF">ACFPZ3_37365</name>
</gene>
<feature type="compositionally biased region" description="Gly residues" evidence="2">
    <location>
        <begin position="436"/>
        <end position="485"/>
    </location>
</feature>
<evidence type="ECO:0000313" key="4">
    <source>
        <dbReference type="Proteomes" id="UP001596058"/>
    </source>
</evidence>
<keyword evidence="4" id="KW-1185">Reference proteome</keyword>
<dbReference type="Pfam" id="PF01969">
    <property type="entry name" value="Ni_insertion"/>
    <property type="match status" value="1"/>
</dbReference>
<comment type="caution">
    <text evidence="3">The sequence shown here is derived from an EMBL/GenBank/DDBJ whole genome shotgun (WGS) entry which is preliminary data.</text>
</comment>
<dbReference type="EC" id="4.99.1.12" evidence="3"/>
<keyword evidence="3" id="KW-0456">Lyase</keyword>
<keyword evidence="1" id="KW-0533">Nickel</keyword>
<protein>
    <submittedName>
        <fullName evidence="3">Nickel pincer cofactor biosynthesis protein LarC</fullName>
        <ecNumber evidence="3">4.99.1.12</ecNumber>
    </submittedName>
</protein>
<proteinExistence type="predicted"/>